<proteinExistence type="predicted"/>
<dbReference type="PRINTS" id="PR00237">
    <property type="entry name" value="GPCRRHODOPSN"/>
</dbReference>
<dbReference type="SUPFAM" id="SSF81321">
    <property type="entry name" value="Family A G protein-coupled receptor-like"/>
    <property type="match status" value="1"/>
</dbReference>
<dbReference type="InterPro" id="IPR019427">
    <property type="entry name" value="7TM_GPCR_serpentine_rcpt_Srw"/>
</dbReference>
<evidence type="ECO:0000313" key="7">
    <source>
        <dbReference type="Proteomes" id="UP000694888"/>
    </source>
</evidence>
<feature type="domain" description="G-protein coupled receptors family 1 profile" evidence="6">
    <location>
        <begin position="48"/>
        <end position="319"/>
    </location>
</feature>
<evidence type="ECO:0000259" key="6">
    <source>
        <dbReference type="PROSITE" id="PS50262"/>
    </source>
</evidence>
<dbReference type="Pfam" id="PF10324">
    <property type="entry name" value="7TM_GPCR_Srw"/>
    <property type="match status" value="1"/>
</dbReference>
<evidence type="ECO:0000256" key="1">
    <source>
        <dbReference type="ARBA" id="ARBA00004370"/>
    </source>
</evidence>
<keyword evidence="4 5" id="KW-0472">Membrane</keyword>
<feature type="transmembrane region" description="Helical" evidence="5">
    <location>
        <begin position="28"/>
        <end position="55"/>
    </location>
</feature>
<feature type="transmembrane region" description="Helical" evidence="5">
    <location>
        <begin position="296"/>
        <end position="320"/>
    </location>
</feature>
<sequence length="341" mass="38342">MDSRNSSQIAVLASAQTGLLVDDFTYNIFVLIFFVAVMGSASFIGIIFNAINIIVFRKQGFKDTVNITLFGLAISDIGGLMSLIWLSICFNPWFTNADLPFDTEEIQYVTAGWPHTCFTRITGWITAFVTFERCLCIAMPLKVKTIITPRRTTFVVVGIYSIVISGVVPAFYSIRLGPKFYQSKNVTKIGLLYIPNGVHIENVAVLVNIIPQYVSFLVVIVCTIILVRNLTLKSKWRKSTSNSAQQNSLSNRDKKVVSMIILISSIFMACFLPSAVNQIIMIVSVEYSIYGINRNLFLLSWSICKSLEAVNSAVNIFVYYNMSSRYREILDEMLNRNKGKK</sequence>
<feature type="transmembrane region" description="Helical" evidence="5">
    <location>
        <begin position="153"/>
        <end position="174"/>
    </location>
</feature>
<evidence type="ECO:0000256" key="2">
    <source>
        <dbReference type="ARBA" id="ARBA00022692"/>
    </source>
</evidence>
<feature type="transmembrane region" description="Helical" evidence="5">
    <location>
        <begin position="256"/>
        <end position="276"/>
    </location>
</feature>
<dbReference type="PANTHER" id="PTHR46641">
    <property type="entry name" value="FMRFAMIDE RECEPTOR-RELATED"/>
    <property type="match status" value="1"/>
</dbReference>
<name>A0ABM0JG32_APLCA</name>
<organism evidence="7 8">
    <name type="scientific">Aplysia californica</name>
    <name type="common">California sea hare</name>
    <dbReference type="NCBI Taxonomy" id="6500"/>
    <lineage>
        <taxon>Eukaryota</taxon>
        <taxon>Metazoa</taxon>
        <taxon>Spiralia</taxon>
        <taxon>Lophotrochozoa</taxon>
        <taxon>Mollusca</taxon>
        <taxon>Gastropoda</taxon>
        <taxon>Heterobranchia</taxon>
        <taxon>Euthyneura</taxon>
        <taxon>Tectipleura</taxon>
        <taxon>Aplysiida</taxon>
        <taxon>Aplysioidea</taxon>
        <taxon>Aplysiidae</taxon>
        <taxon>Aplysia</taxon>
    </lineage>
</organism>
<reference evidence="8" key="1">
    <citation type="submission" date="2025-08" db="UniProtKB">
        <authorList>
            <consortium name="RefSeq"/>
        </authorList>
    </citation>
    <scope>IDENTIFICATION</scope>
</reference>
<dbReference type="InterPro" id="IPR052954">
    <property type="entry name" value="GPCR-Ligand_Int"/>
</dbReference>
<protein>
    <submittedName>
        <fullName evidence="8">Growth hormone secretagogue receptor type 1-like</fullName>
    </submittedName>
</protein>
<keyword evidence="2 5" id="KW-0812">Transmembrane</keyword>
<keyword evidence="3 5" id="KW-1133">Transmembrane helix</keyword>
<keyword evidence="7" id="KW-1185">Reference proteome</keyword>
<dbReference type="Gene3D" id="1.20.1070.10">
    <property type="entry name" value="Rhodopsin 7-helix transmembrane proteins"/>
    <property type="match status" value="1"/>
</dbReference>
<evidence type="ECO:0000256" key="3">
    <source>
        <dbReference type="ARBA" id="ARBA00022989"/>
    </source>
</evidence>
<dbReference type="InterPro" id="IPR000276">
    <property type="entry name" value="GPCR_Rhodpsn"/>
</dbReference>
<accession>A0ABM0JG32</accession>
<dbReference type="GeneID" id="101858251"/>
<dbReference type="PANTHER" id="PTHR46641:SF2">
    <property type="entry name" value="FMRFAMIDE RECEPTOR"/>
    <property type="match status" value="1"/>
</dbReference>
<dbReference type="Proteomes" id="UP000694888">
    <property type="component" value="Unplaced"/>
</dbReference>
<gene>
    <name evidence="8" type="primary">LOC101858251</name>
</gene>
<feature type="transmembrane region" description="Helical" evidence="5">
    <location>
        <begin position="203"/>
        <end position="227"/>
    </location>
</feature>
<evidence type="ECO:0000313" key="8">
    <source>
        <dbReference type="RefSeq" id="XP_005092880.1"/>
    </source>
</evidence>
<comment type="subcellular location">
    <subcellularLocation>
        <location evidence="1">Membrane</location>
    </subcellularLocation>
</comment>
<dbReference type="PROSITE" id="PS50262">
    <property type="entry name" value="G_PROTEIN_RECEP_F1_2"/>
    <property type="match status" value="1"/>
</dbReference>
<dbReference type="RefSeq" id="XP_005092880.1">
    <property type="nucleotide sequence ID" value="XM_005092823.1"/>
</dbReference>
<evidence type="ECO:0000256" key="4">
    <source>
        <dbReference type="ARBA" id="ARBA00023136"/>
    </source>
</evidence>
<feature type="transmembrane region" description="Helical" evidence="5">
    <location>
        <begin position="67"/>
        <end position="88"/>
    </location>
</feature>
<evidence type="ECO:0000256" key="5">
    <source>
        <dbReference type="SAM" id="Phobius"/>
    </source>
</evidence>
<dbReference type="InterPro" id="IPR017452">
    <property type="entry name" value="GPCR_Rhodpsn_7TM"/>
</dbReference>